<dbReference type="SMART" id="SM00922">
    <property type="entry name" value="MR_MLE"/>
    <property type="match status" value="1"/>
</dbReference>
<dbReference type="InterPro" id="IPR013341">
    <property type="entry name" value="Mandelate_racemase_N_dom"/>
</dbReference>
<organism evidence="3">
    <name type="scientific">freshwater metagenome</name>
    <dbReference type="NCBI Taxonomy" id="449393"/>
    <lineage>
        <taxon>unclassified sequences</taxon>
        <taxon>metagenomes</taxon>
        <taxon>ecological metagenomes</taxon>
    </lineage>
</organism>
<dbReference type="PANTHER" id="PTHR48080:SF2">
    <property type="entry name" value="D-GALACTONATE DEHYDRATASE"/>
    <property type="match status" value="1"/>
</dbReference>
<dbReference type="GO" id="GO:0016829">
    <property type="term" value="F:lyase activity"/>
    <property type="evidence" value="ECO:0007669"/>
    <property type="project" value="UniProtKB-KW"/>
</dbReference>
<dbReference type="InterPro" id="IPR029065">
    <property type="entry name" value="Enolase_C-like"/>
</dbReference>
<dbReference type="Gene3D" id="3.30.390.10">
    <property type="entry name" value="Enolase-like, N-terminal domain"/>
    <property type="match status" value="1"/>
</dbReference>
<reference evidence="3" key="1">
    <citation type="submission" date="2014-06" db="EMBL/GenBank/DDBJ databases">
        <title>Key roles for freshwater Actinobacteria revealed by deep metagenomic sequencing.</title>
        <authorList>
            <person name="Ghai R."/>
            <person name="Mizuno C.M."/>
            <person name="Picazo A."/>
            <person name="Camacho A."/>
            <person name="Rodriguez-Valera F."/>
        </authorList>
    </citation>
    <scope>NUCLEOTIDE SEQUENCE</scope>
</reference>
<evidence type="ECO:0000313" key="3">
    <source>
        <dbReference type="EMBL" id="KGA18331.1"/>
    </source>
</evidence>
<evidence type="ECO:0000259" key="2">
    <source>
        <dbReference type="SMART" id="SM00922"/>
    </source>
</evidence>
<dbReference type="InterPro" id="IPR013342">
    <property type="entry name" value="Mandelate_racemase_C"/>
</dbReference>
<feature type="domain" description="Mandelate racemase/muconate lactonizing enzyme C-terminal" evidence="2">
    <location>
        <begin position="127"/>
        <end position="233"/>
    </location>
</feature>
<dbReference type="CDD" id="cd03316">
    <property type="entry name" value="MR_like"/>
    <property type="match status" value="1"/>
</dbReference>
<keyword evidence="1" id="KW-0456">Lyase</keyword>
<dbReference type="Gene3D" id="3.20.20.120">
    <property type="entry name" value="Enolase-like C-terminal domain"/>
    <property type="match status" value="1"/>
</dbReference>
<dbReference type="InterPro" id="IPR036849">
    <property type="entry name" value="Enolase-like_C_sf"/>
</dbReference>
<comment type="caution">
    <text evidence="3">The sequence shown here is derived from an EMBL/GenBank/DDBJ whole genome shotgun (WGS) entry which is preliminary data.</text>
</comment>
<dbReference type="AlphaFoldDB" id="A0A094QVI0"/>
<dbReference type="Pfam" id="PF02746">
    <property type="entry name" value="MR_MLE_N"/>
    <property type="match status" value="1"/>
</dbReference>
<dbReference type="SUPFAM" id="SSF51604">
    <property type="entry name" value="Enolase C-terminal domain-like"/>
    <property type="match status" value="1"/>
</dbReference>
<dbReference type="SFLD" id="SFLDS00001">
    <property type="entry name" value="Enolase"/>
    <property type="match status" value="1"/>
</dbReference>
<name>A0A094QVI0_9ZZZZ</name>
<gene>
    <name evidence="3" type="ORF">GM51_8610</name>
</gene>
<dbReference type="SFLD" id="SFLDG00179">
    <property type="entry name" value="mandelate_racemase"/>
    <property type="match status" value="1"/>
</dbReference>
<dbReference type="EMBL" id="JNSL01000045">
    <property type="protein sequence ID" value="KGA18331.1"/>
    <property type="molecule type" value="Genomic_DNA"/>
</dbReference>
<dbReference type="InterPro" id="IPR034593">
    <property type="entry name" value="DgoD-like"/>
</dbReference>
<sequence length="379" mass="41782">MKTVARIAKVETFVAGMSCFVRLTTEDGIQGVGESTAFAFPKNVAEVIKSYEGFLIGANAHDVEANWLKMYRALGWRGLTMGGAISAIDQACWDIRGRTYETPVWNLLGGRSRKAVRGMKVVWGLTKEDLIKDSLAAQKEGYTAIKVILHQHEHHGMRHAQKIEDLVNRMAELRDAVGNTLDIGVELHRNMQPGNSIALIKELMKFRPLFVEDPVPPDSVLSFGEVSAKVDTPMAAGERNTSIYEFREYIEHAGLSFVRPDIGLAGGFTHVRKICGMAEAHHQGVLPHAVPSGAIATMAHIHLGISVPNWEAQEHVDQNVDPVQQMVKRIPLVKDGWLYPFDEPGLGMEINDAFFATNPPVVVHGVNPDLREDGSVALR</sequence>
<accession>A0A094QVI0</accession>
<proteinExistence type="predicted"/>
<protein>
    <recommendedName>
        <fullName evidence="2">Mandelate racemase/muconate lactonizing enzyme C-terminal domain-containing protein</fullName>
    </recommendedName>
</protein>
<dbReference type="Pfam" id="PF13378">
    <property type="entry name" value="MR_MLE_C"/>
    <property type="match status" value="1"/>
</dbReference>
<dbReference type="PANTHER" id="PTHR48080">
    <property type="entry name" value="D-GALACTONATE DEHYDRATASE-RELATED"/>
    <property type="match status" value="1"/>
</dbReference>
<dbReference type="SUPFAM" id="SSF54826">
    <property type="entry name" value="Enolase N-terminal domain-like"/>
    <property type="match status" value="1"/>
</dbReference>
<dbReference type="InterPro" id="IPR029017">
    <property type="entry name" value="Enolase-like_N"/>
</dbReference>
<evidence type="ECO:0000256" key="1">
    <source>
        <dbReference type="ARBA" id="ARBA00023239"/>
    </source>
</evidence>